<organism evidence="2 3">
    <name type="scientific">Neogobius melanostomus</name>
    <name type="common">round goby</name>
    <dbReference type="NCBI Taxonomy" id="47308"/>
    <lineage>
        <taxon>Eukaryota</taxon>
        <taxon>Metazoa</taxon>
        <taxon>Chordata</taxon>
        <taxon>Craniata</taxon>
        <taxon>Vertebrata</taxon>
        <taxon>Euteleostomi</taxon>
        <taxon>Actinopterygii</taxon>
        <taxon>Neopterygii</taxon>
        <taxon>Teleostei</taxon>
        <taxon>Neoteleostei</taxon>
        <taxon>Acanthomorphata</taxon>
        <taxon>Gobiaria</taxon>
        <taxon>Gobiiformes</taxon>
        <taxon>Gobioidei</taxon>
        <taxon>Gobiidae</taxon>
        <taxon>Benthophilinae</taxon>
        <taxon>Neogobiini</taxon>
        <taxon>Neogobius</taxon>
    </lineage>
</organism>
<dbReference type="PRINTS" id="PR00178">
    <property type="entry name" value="FATTYACIDBP"/>
</dbReference>
<proteinExistence type="inferred from homology"/>
<dbReference type="InterPro" id="IPR031259">
    <property type="entry name" value="ILBP"/>
</dbReference>
<dbReference type="PANTHER" id="PTHR11955">
    <property type="entry name" value="FATTY ACID BINDING PROTEIN"/>
    <property type="match status" value="1"/>
</dbReference>
<dbReference type="GO" id="GO:0008289">
    <property type="term" value="F:lipid binding"/>
    <property type="evidence" value="ECO:0007669"/>
    <property type="project" value="InterPro"/>
</dbReference>
<evidence type="ECO:0000313" key="2">
    <source>
        <dbReference type="Ensembl" id="ENSNMLP00000001090.1"/>
    </source>
</evidence>
<name>A0A8C6S6U0_9GOBI</name>
<comment type="similarity">
    <text evidence="1">Belongs to the calycin superfamily. Fatty-acid binding protein (FABP) family.</text>
</comment>
<protein>
    <submittedName>
        <fullName evidence="2">Fatty acid binding protein 10b, liver basic</fullName>
    </submittedName>
</protein>
<reference evidence="2" key="1">
    <citation type="submission" date="2025-08" db="UniProtKB">
        <authorList>
            <consortium name="Ensembl"/>
        </authorList>
    </citation>
    <scope>IDENTIFICATION</scope>
</reference>
<evidence type="ECO:0000313" key="3">
    <source>
        <dbReference type="Proteomes" id="UP000694523"/>
    </source>
</evidence>
<dbReference type="Pfam" id="PF14651">
    <property type="entry name" value="Lipocalin_7"/>
    <property type="match status" value="1"/>
</dbReference>
<dbReference type="Gene3D" id="2.40.128.20">
    <property type="match status" value="1"/>
</dbReference>
<dbReference type="InterPro" id="IPR000463">
    <property type="entry name" value="Fatty_acid-bd"/>
</dbReference>
<sequence length="128" mass="14867">MDFSGTWEVYYEENLEEFLKAVGAPEMIVKMRKEFKPRIIIEQNGKDFSYTIKTPVGNNTYTFTLGKESEIAGPTGRKYKCKFREENGKLISQSEKMTSVREIIGEDMVEVILSVFYCYIIDMFLINS</sequence>
<dbReference type="Proteomes" id="UP000694523">
    <property type="component" value="Unplaced"/>
</dbReference>
<evidence type="ECO:0000256" key="1">
    <source>
        <dbReference type="ARBA" id="ARBA00008390"/>
    </source>
</evidence>
<dbReference type="SUPFAM" id="SSF50814">
    <property type="entry name" value="Lipocalins"/>
    <property type="match status" value="1"/>
</dbReference>
<dbReference type="Ensembl" id="ENSNMLT00000001266.1">
    <property type="protein sequence ID" value="ENSNMLP00000001090.1"/>
    <property type="gene ID" value="ENSNMLG00000000858.1"/>
</dbReference>
<dbReference type="InterPro" id="IPR012674">
    <property type="entry name" value="Calycin"/>
</dbReference>
<dbReference type="AlphaFoldDB" id="A0A8C6S6U0"/>
<accession>A0A8C6S6U0</accession>
<keyword evidence="3" id="KW-1185">Reference proteome</keyword>
<reference evidence="2" key="2">
    <citation type="submission" date="2025-09" db="UniProtKB">
        <authorList>
            <consortium name="Ensembl"/>
        </authorList>
    </citation>
    <scope>IDENTIFICATION</scope>
</reference>